<keyword evidence="16" id="KW-1185">Reference proteome</keyword>
<feature type="domain" description="3-oxo-5-alpha-steroid 4-dehydrogenase C-terminal" evidence="14">
    <location>
        <begin position="156"/>
        <end position="227"/>
    </location>
</feature>
<evidence type="ECO:0000256" key="5">
    <source>
        <dbReference type="ARBA" id="ARBA00022782"/>
    </source>
</evidence>
<dbReference type="EMBL" id="AFYH01244621">
    <property type="status" value="NOT_ANNOTATED_CDS"/>
    <property type="molecule type" value="Genomic_DNA"/>
</dbReference>
<dbReference type="GeneTree" id="ENSGT00950000182886"/>
<dbReference type="Ensembl" id="ENSLACT00000002047.1">
    <property type="protein sequence ID" value="ENSLACP00000002033.1"/>
    <property type="gene ID" value="ENSLACG00000001816.2"/>
</dbReference>
<comment type="similarity">
    <text evidence="3">Belongs to the steroid 5-alpha reductase family.</text>
</comment>
<dbReference type="RefSeq" id="XP_006012613.1">
    <property type="nucleotide sequence ID" value="XM_006012551.3"/>
</dbReference>
<dbReference type="EMBL" id="AFYH01244617">
    <property type="status" value="NOT_ANNOTATED_CDS"/>
    <property type="molecule type" value="Genomic_DNA"/>
</dbReference>
<evidence type="ECO:0000256" key="1">
    <source>
        <dbReference type="ARBA" id="ARBA00004477"/>
    </source>
</evidence>
<keyword evidence="12 13" id="KW-0472">Membrane</keyword>
<dbReference type="GO" id="GO:0006694">
    <property type="term" value="P:steroid biosynthetic process"/>
    <property type="evidence" value="ECO:0007669"/>
    <property type="project" value="TreeGrafter"/>
</dbReference>
<organism evidence="15 16">
    <name type="scientific">Latimeria chalumnae</name>
    <name type="common">Coelacanth</name>
    <dbReference type="NCBI Taxonomy" id="7897"/>
    <lineage>
        <taxon>Eukaryota</taxon>
        <taxon>Metazoa</taxon>
        <taxon>Chordata</taxon>
        <taxon>Craniata</taxon>
        <taxon>Vertebrata</taxon>
        <taxon>Euteleostomi</taxon>
        <taxon>Coelacanthiformes</taxon>
        <taxon>Coelacanthidae</taxon>
        <taxon>Latimeria</taxon>
    </lineage>
</organism>
<evidence type="ECO:0000256" key="3">
    <source>
        <dbReference type="ARBA" id="ARBA00007742"/>
    </source>
</evidence>
<evidence type="ECO:0000256" key="9">
    <source>
        <dbReference type="ARBA" id="ARBA00022989"/>
    </source>
</evidence>
<evidence type="ECO:0000256" key="12">
    <source>
        <dbReference type="ARBA" id="ARBA00023136"/>
    </source>
</evidence>
<keyword evidence="4 13" id="KW-0812">Transmembrane</keyword>
<dbReference type="InterPro" id="IPR001104">
    <property type="entry name" value="3-oxo-5_a-steroid_4-DH_C"/>
</dbReference>
<dbReference type="EMBL" id="AFYH01244622">
    <property type="status" value="NOT_ANNOTATED_CDS"/>
    <property type="molecule type" value="Genomic_DNA"/>
</dbReference>
<evidence type="ECO:0000256" key="11">
    <source>
        <dbReference type="ARBA" id="ARBA00023098"/>
    </source>
</evidence>
<evidence type="ECO:0000256" key="10">
    <source>
        <dbReference type="ARBA" id="ARBA00023002"/>
    </source>
</evidence>
<dbReference type="EMBL" id="AFYH01244620">
    <property type="status" value="NOT_ANNOTATED_CDS"/>
    <property type="molecule type" value="Genomic_DNA"/>
</dbReference>
<accession>H2ZXB2</accession>
<keyword evidence="8" id="KW-0521">NADP</keyword>
<dbReference type="AlphaFoldDB" id="H2ZXB2"/>
<protein>
    <submittedName>
        <fullName evidence="15">Steroid 5 alpha-reductase 1</fullName>
    </submittedName>
</protein>
<dbReference type="EMBL" id="AFYH01244616">
    <property type="status" value="NOT_ANNOTATED_CDS"/>
    <property type="molecule type" value="Genomic_DNA"/>
</dbReference>
<keyword evidence="6" id="KW-0256">Endoplasmic reticulum</keyword>
<dbReference type="EMBL" id="AFYH01244618">
    <property type="status" value="NOT_ANNOTATED_CDS"/>
    <property type="molecule type" value="Genomic_DNA"/>
</dbReference>
<evidence type="ECO:0000313" key="15">
    <source>
        <dbReference type="Ensembl" id="ENSLACP00000002033.1"/>
    </source>
</evidence>
<evidence type="ECO:0000256" key="4">
    <source>
        <dbReference type="ARBA" id="ARBA00022692"/>
    </source>
</evidence>
<feature type="transmembrane region" description="Helical" evidence="13">
    <location>
        <begin position="174"/>
        <end position="197"/>
    </location>
</feature>
<gene>
    <name evidence="15" type="primary">SRD5A1</name>
</gene>
<keyword evidence="9 13" id="KW-1133">Transmembrane helix</keyword>
<keyword evidence="7" id="KW-0492">Microsome</keyword>
<dbReference type="EMBL" id="AFYH01244615">
    <property type="status" value="NOT_ANNOTATED_CDS"/>
    <property type="molecule type" value="Genomic_DNA"/>
</dbReference>
<dbReference type="PROSITE" id="PS50244">
    <property type="entry name" value="S5A_REDUCTASE"/>
    <property type="match status" value="1"/>
</dbReference>
<dbReference type="OrthoDB" id="5788137at2759"/>
<dbReference type="GO" id="GO:0005789">
    <property type="term" value="C:endoplasmic reticulum membrane"/>
    <property type="evidence" value="ECO:0007669"/>
    <property type="project" value="UniProtKB-SubCell"/>
</dbReference>
<dbReference type="PANTHER" id="PTHR10556">
    <property type="entry name" value="3-OXO-5-ALPHA-STEROID 4-DEHYDROGENASE"/>
    <property type="match status" value="1"/>
</dbReference>
<dbReference type="PANTHER" id="PTHR10556:SF57">
    <property type="entry name" value="3-OXO-5-ALPHA-STEROID 4-DEHYDROGENASE 1"/>
    <property type="match status" value="1"/>
</dbReference>
<dbReference type="Bgee" id="ENSLACG00000001816">
    <property type="expression patterns" value="Expressed in mesonephros and 6 other cell types or tissues"/>
</dbReference>
<dbReference type="GeneID" id="102346093"/>
<feature type="transmembrane region" description="Helical" evidence="13">
    <location>
        <begin position="114"/>
        <end position="132"/>
    </location>
</feature>
<dbReference type="Proteomes" id="UP000008672">
    <property type="component" value="Unassembled WGS sequence"/>
</dbReference>
<dbReference type="GO" id="GO:0030154">
    <property type="term" value="P:cell differentiation"/>
    <property type="evidence" value="ECO:0007669"/>
    <property type="project" value="UniProtKB-KW"/>
</dbReference>
<dbReference type="CTD" id="6715"/>
<keyword evidence="11" id="KW-0443">Lipid metabolism</keyword>
<dbReference type="GO" id="GO:0003865">
    <property type="term" value="F:3-oxo-5-alpha-steroid 4-dehydrogenase activity"/>
    <property type="evidence" value="ECO:0007669"/>
    <property type="project" value="TreeGrafter"/>
</dbReference>
<evidence type="ECO:0000256" key="8">
    <source>
        <dbReference type="ARBA" id="ARBA00022857"/>
    </source>
</evidence>
<reference evidence="15" key="2">
    <citation type="submission" date="2025-08" db="UniProtKB">
        <authorList>
            <consortium name="Ensembl"/>
        </authorList>
    </citation>
    <scope>IDENTIFICATION</scope>
</reference>
<comment type="subcellular location">
    <subcellularLocation>
        <location evidence="1">Endoplasmic reticulum membrane</location>
        <topology evidence="1">Multi-pass membrane protein</topology>
    </subcellularLocation>
    <subcellularLocation>
        <location evidence="2">Microsome membrane</location>
    </subcellularLocation>
</comment>
<evidence type="ECO:0000256" key="2">
    <source>
        <dbReference type="ARBA" id="ARBA00004524"/>
    </source>
</evidence>
<keyword evidence="10" id="KW-0560">Oxidoreductase</keyword>
<reference evidence="15" key="3">
    <citation type="submission" date="2025-09" db="UniProtKB">
        <authorList>
            <consortium name="Ensembl"/>
        </authorList>
    </citation>
    <scope>IDENTIFICATION</scope>
</reference>
<evidence type="ECO:0000259" key="14">
    <source>
        <dbReference type="Pfam" id="PF02544"/>
    </source>
</evidence>
<evidence type="ECO:0000256" key="6">
    <source>
        <dbReference type="ARBA" id="ARBA00022824"/>
    </source>
</evidence>
<feature type="transmembrane region" description="Helical" evidence="13">
    <location>
        <begin position="17"/>
        <end position="36"/>
    </location>
</feature>
<name>H2ZXB2_LATCH</name>
<reference evidence="16" key="1">
    <citation type="submission" date="2011-08" db="EMBL/GenBank/DDBJ databases">
        <title>The draft genome of Latimeria chalumnae.</title>
        <authorList>
            <person name="Di Palma F."/>
            <person name="Alfoldi J."/>
            <person name="Johnson J."/>
            <person name="Berlin A."/>
            <person name="Gnerre S."/>
            <person name="Jaffe D."/>
            <person name="MacCallum I."/>
            <person name="Young S."/>
            <person name="Walker B.J."/>
            <person name="Lander E."/>
            <person name="Lindblad-Toh K."/>
        </authorList>
    </citation>
    <scope>NUCLEOTIDE SEQUENCE [LARGE SCALE GENOMIC DNA]</scope>
    <source>
        <strain evidence="16">Wild caught</strain>
    </source>
</reference>
<dbReference type="EMBL" id="AFYH01244614">
    <property type="status" value="NOT_ANNOTATED_CDS"/>
    <property type="molecule type" value="Genomic_DNA"/>
</dbReference>
<sequence length="227" mass="26333">MDRVLGFVSETEELLKYMSYLLILMGILVFLILQFVNVPYGRFASSSFGFPVNAKLAWFIQEVPSLVVPVYQVFYTVNNRLSHLPNQILVTMFICHYMHRSLIFPFLIRGGKPIPFIIFALAFIFCFCNGYLQARYLTHYAVYPSDWITKPCFLLGGMFEYVSGANFFGEVLEWTGFAVAGWSTESAAFAVFTFLTLCSRAKQHHRWYLEKFEDYPKSRKAIIPFVY</sequence>
<evidence type="ECO:0000256" key="13">
    <source>
        <dbReference type="SAM" id="Phobius"/>
    </source>
</evidence>
<proteinExistence type="inferred from homology"/>
<dbReference type="EMBL" id="AFYH01244619">
    <property type="status" value="NOT_ANNOTATED_CDS"/>
    <property type="molecule type" value="Genomic_DNA"/>
</dbReference>
<evidence type="ECO:0000256" key="7">
    <source>
        <dbReference type="ARBA" id="ARBA00022848"/>
    </source>
</evidence>
<dbReference type="InterPro" id="IPR039357">
    <property type="entry name" value="SRD5A/TECR"/>
</dbReference>
<keyword evidence="5" id="KW-0221">Differentiation</keyword>
<evidence type="ECO:0000313" key="16">
    <source>
        <dbReference type="Proteomes" id="UP000008672"/>
    </source>
</evidence>
<dbReference type="Pfam" id="PF02544">
    <property type="entry name" value="Steroid_dh"/>
    <property type="match status" value="1"/>
</dbReference>
<feature type="transmembrane region" description="Helical" evidence="13">
    <location>
        <begin position="89"/>
        <end position="108"/>
    </location>
</feature>